<reference evidence="5" key="1">
    <citation type="submission" date="2020-05" db="UniProtKB">
        <authorList>
            <consortium name="EnsemblMetazoa"/>
        </authorList>
    </citation>
    <scope>IDENTIFICATION</scope>
    <source>
        <strain evidence="5">Jacobina</strain>
    </source>
</reference>
<dbReference type="EnsemblMetazoa" id="LLOJ006616-RA">
    <property type="protein sequence ID" value="LLOJ006616-PA"/>
    <property type="gene ID" value="LLOJ006616"/>
</dbReference>
<dbReference type="Pfam" id="PF02252">
    <property type="entry name" value="PA28_C"/>
    <property type="match status" value="1"/>
</dbReference>
<sequence>LEASNEITLIFYVVLNLLYSQETQRRFFPVFPILPTSEHFSSVLQLIVHILVFRKMAADTTKKVQEYKDTLIKEAEDLIIRGFPEKIVKLNEILATPEFANRNFADVYQELNIPVPDAIPVNSYGDAKEDPPPTKKARMETTVSGTKVMALPSGSVHCNAPICDLIKIVKPVIRGLVEDSNVLKMWISFLIPKIEDGNNFGVSIQEDTLSEIQTVESESAAFFEQISRYFISRAKVISKVAKYPHVEDYRRAVQELDEKEYLSLWLVMCEVRNRYCSLHDIVTKNLEKLKKPRSSNAESLY</sequence>
<evidence type="ECO:0000313" key="5">
    <source>
        <dbReference type="EnsemblMetazoa" id="LLOJ006616-PA"/>
    </source>
</evidence>
<dbReference type="InterPro" id="IPR003186">
    <property type="entry name" value="PA28_C"/>
</dbReference>
<dbReference type="GO" id="GO:2000045">
    <property type="term" value="P:regulation of G1/S transition of mitotic cell cycle"/>
    <property type="evidence" value="ECO:0007669"/>
    <property type="project" value="TreeGrafter"/>
</dbReference>
<dbReference type="InterPro" id="IPR009077">
    <property type="entry name" value="Proteasome_activ_PA28"/>
</dbReference>
<dbReference type="InterPro" id="IPR036996">
    <property type="entry name" value="PA28_N_sf"/>
</dbReference>
<organism evidence="5 6">
    <name type="scientific">Lutzomyia longipalpis</name>
    <name type="common">Sand fly</name>
    <dbReference type="NCBI Taxonomy" id="7200"/>
    <lineage>
        <taxon>Eukaryota</taxon>
        <taxon>Metazoa</taxon>
        <taxon>Ecdysozoa</taxon>
        <taxon>Arthropoda</taxon>
        <taxon>Hexapoda</taxon>
        <taxon>Insecta</taxon>
        <taxon>Pterygota</taxon>
        <taxon>Neoptera</taxon>
        <taxon>Endopterygota</taxon>
        <taxon>Diptera</taxon>
        <taxon>Nematocera</taxon>
        <taxon>Psychodoidea</taxon>
        <taxon>Psychodidae</taxon>
        <taxon>Lutzomyia</taxon>
        <taxon>Lutzomyia</taxon>
    </lineage>
</organism>
<dbReference type="EMBL" id="AJWK01021848">
    <property type="status" value="NOT_ANNOTATED_CDS"/>
    <property type="molecule type" value="Genomic_DNA"/>
</dbReference>
<dbReference type="VEuPathDB" id="VectorBase:LLOJ006616"/>
<dbReference type="PANTHER" id="PTHR10660:SF2">
    <property type="entry name" value="LD45860P"/>
    <property type="match status" value="1"/>
</dbReference>
<evidence type="ECO:0000256" key="1">
    <source>
        <dbReference type="ARBA" id="ARBA00005883"/>
    </source>
</evidence>
<dbReference type="Proteomes" id="UP000092461">
    <property type="component" value="Unassembled WGS sequence"/>
</dbReference>
<comment type="similarity">
    <text evidence="1">Belongs to the PA28 family.</text>
</comment>
<keyword evidence="2" id="KW-0647">Proteasome</keyword>
<dbReference type="GO" id="GO:0005737">
    <property type="term" value="C:cytoplasm"/>
    <property type="evidence" value="ECO:0007669"/>
    <property type="project" value="TreeGrafter"/>
</dbReference>
<dbReference type="VEuPathDB" id="VectorBase:LLONM1_008403"/>
<name>A0A1B0GJJ3_LUTLO</name>
<dbReference type="GO" id="GO:0061136">
    <property type="term" value="P:regulation of proteasomal protein catabolic process"/>
    <property type="evidence" value="ECO:0007669"/>
    <property type="project" value="TreeGrafter"/>
</dbReference>
<evidence type="ECO:0000259" key="3">
    <source>
        <dbReference type="Pfam" id="PF02251"/>
    </source>
</evidence>
<keyword evidence="6" id="KW-1185">Reference proteome</keyword>
<dbReference type="FunFam" id="1.20.5.120:FF:000004">
    <property type="entry name" value="Proteasome activator complex subunit"/>
    <property type="match status" value="1"/>
</dbReference>
<dbReference type="Gene3D" id="1.20.120.180">
    <property type="entry name" value="Proteasome activator pa28, C-terminal domain"/>
    <property type="match status" value="1"/>
</dbReference>
<dbReference type="Pfam" id="PF02251">
    <property type="entry name" value="PA28_N"/>
    <property type="match status" value="1"/>
</dbReference>
<evidence type="ECO:0000313" key="6">
    <source>
        <dbReference type="Proteomes" id="UP000092461"/>
    </source>
</evidence>
<accession>A0A1B0GJJ3</accession>
<dbReference type="PANTHER" id="PTHR10660">
    <property type="entry name" value="PROTEASOME REGULATOR PA28"/>
    <property type="match status" value="1"/>
</dbReference>
<dbReference type="FunFam" id="1.20.120.180:FF:000001">
    <property type="entry name" value="Proteasome activator complex subunit 3"/>
    <property type="match status" value="1"/>
</dbReference>
<feature type="domain" description="Proteasome activator PA28 C-terminal" evidence="4">
    <location>
        <begin position="156"/>
        <end position="298"/>
    </location>
</feature>
<feature type="domain" description="Proteasome activator PA28 N-terminal" evidence="3">
    <location>
        <begin position="59"/>
        <end position="117"/>
    </location>
</feature>
<dbReference type="InterPro" id="IPR036997">
    <property type="entry name" value="PA28_C_sf"/>
</dbReference>
<dbReference type="SUPFAM" id="SSF47216">
    <property type="entry name" value="Proteasome activator"/>
    <property type="match status" value="1"/>
</dbReference>
<evidence type="ECO:0008006" key="7">
    <source>
        <dbReference type="Google" id="ProtNLM"/>
    </source>
</evidence>
<dbReference type="InterPro" id="IPR036252">
    <property type="entry name" value="Proteasome_activ_sf"/>
</dbReference>
<dbReference type="AlphaFoldDB" id="A0A1B0GJJ3"/>
<proteinExistence type="inferred from homology"/>
<dbReference type="Gene3D" id="1.20.5.120">
    <property type="entry name" value="Proteasome activator pa28, N-terminal domain"/>
    <property type="match status" value="1"/>
</dbReference>
<dbReference type="InterPro" id="IPR003185">
    <property type="entry name" value="Proteasome_activ_PA28_N"/>
</dbReference>
<dbReference type="GO" id="GO:0008537">
    <property type="term" value="C:proteasome activator complex"/>
    <property type="evidence" value="ECO:0007669"/>
    <property type="project" value="InterPro"/>
</dbReference>
<dbReference type="GO" id="GO:0005654">
    <property type="term" value="C:nucleoplasm"/>
    <property type="evidence" value="ECO:0007669"/>
    <property type="project" value="TreeGrafter"/>
</dbReference>
<dbReference type="GO" id="GO:0061133">
    <property type="term" value="F:endopeptidase activator activity"/>
    <property type="evidence" value="ECO:0007669"/>
    <property type="project" value="TreeGrafter"/>
</dbReference>
<evidence type="ECO:0000259" key="4">
    <source>
        <dbReference type="Pfam" id="PF02252"/>
    </source>
</evidence>
<protein>
    <recommendedName>
        <fullName evidence="7">Proteasome activator subunit</fullName>
    </recommendedName>
</protein>
<evidence type="ECO:0000256" key="2">
    <source>
        <dbReference type="ARBA" id="ARBA00022942"/>
    </source>
</evidence>